<dbReference type="OrthoDB" id="673873at2759"/>
<dbReference type="EnsemblPlants" id="Zm00001eb123750_T001">
    <property type="protein sequence ID" value="Zm00001eb123750_P001"/>
    <property type="gene ID" value="Zm00001eb123750"/>
</dbReference>
<evidence type="ECO:0000313" key="2">
    <source>
        <dbReference type="EnsemblPlants" id="Zm00001eb123750_P001"/>
    </source>
</evidence>
<dbReference type="PaxDb" id="4577-GRMZM2G334741_P01"/>
<dbReference type="Proteomes" id="UP000007305">
    <property type="component" value="Chromosome 3"/>
</dbReference>
<organism evidence="2 3">
    <name type="scientific">Zea mays</name>
    <name type="common">Maize</name>
    <dbReference type="NCBI Taxonomy" id="4577"/>
    <lineage>
        <taxon>Eukaryota</taxon>
        <taxon>Viridiplantae</taxon>
        <taxon>Streptophyta</taxon>
        <taxon>Embryophyta</taxon>
        <taxon>Tracheophyta</taxon>
        <taxon>Spermatophyta</taxon>
        <taxon>Magnoliopsida</taxon>
        <taxon>Liliopsida</taxon>
        <taxon>Poales</taxon>
        <taxon>Poaceae</taxon>
        <taxon>PACMAD clade</taxon>
        <taxon>Panicoideae</taxon>
        <taxon>Andropogonodae</taxon>
        <taxon>Andropogoneae</taxon>
        <taxon>Tripsacinae</taxon>
        <taxon>Zea</taxon>
    </lineage>
</organism>
<protein>
    <submittedName>
        <fullName evidence="1 2">Uncharacterized protein</fullName>
    </submittedName>
</protein>
<dbReference type="EMBL" id="CM007649">
    <property type="protein sequence ID" value="ONM29936.1"/>
    <property type="molecule type" value="Genomic_DNA"/>
</dbReference>
<dbReference type="RefSeq" id="NP_001144068.2">
    <property type="nucleotide sequence ID" value="NM_001150596.2"/>
</dbReference>
<dbReference type="ExpressionAtlas" id="A0A1D6ML49">
    <property type="expression patterns" value="baseline and differential"/>
</dbReference>
<dbReference type="AlphaFoldDB" id="A0A1D6ML49"/>
<dbReference type="OMA" id="GQAWREM"/>
<dbReference type="PANTHER" id="PTHR35356:SF1">
    <property type="entry name" value="OS01G0157500 PROTEIN"/>
    <property type="match status" value="1"/>
</dbReference>
<dbReference type="GeneID" id="100276897"/>
<name>A0A1D6ML49_MAIZE</name>
<dbReference type="InterPro" id="IPR010535">
    <property type="entry name" value="DUF1110"/>
</dbReference>
<evidence type="ECO:0000313" key="3">
    <source>
        <dbReference type="Proteomes" id="UP000007305"/>
    </source>
</evidence>
<evidence type="ECO:0000313" key="1">
    <source>
        <dbReference type="EMBL" id="ONM29936.1"/>
    </source>
</evidence>
<proteinExistence type="predicted"/>
<dbReference type="PANTHER" id="PTHR35356">
    <property type="entry name" value="OS01G0156300 PROTEIN-RELATED"/>
    <property type="match status" value="1"/>
</dbReference>
<accession>A0A1D6ML49</accession>
<dbReference type="Gramene" id="Zm00001eb123750_T001">
    <property type="protein sequence ID" value="Zm00001eb123750_P001"/>
    <property type="gene ID" value="Zm00001eb123750"/>
</dbReference>
<dbReference type="Pfam" id="PF06533">
    <property type="entry name" value="DUF1110"/>
    <property type="match status" value="1"/>
</dbReference>
<reference evidence="2" key="2">
    <citation type="submission" date="2019-07" db="EMBL/GenBank/DDBJ databases">
        <authorList>
            <person name="Seetharam A."/>
            <person name="Woodhouse M."/>
            <person name="Cannon E."/>
        </authorList>
    </citation>
    <scope>NUCLEOTIDE SEQUENCE [LARGE SCALE GENOMIC DNA]</scope>
    <source>
        <strain evidence="2">cv. B73</strain>
    </source>
</reference>
<reference evidence="1 3" key="1">
    <citation type="submission" date="2015-12" db="EMBL/GenBank/DDBJ databases">
        <title>Update maize B73 reference genome by single molecule sequencing technologies.</title>
        <authorList>
            <consortium name="Maize Genome Sequencing Project"/>
            <person name="Ware D."/>
        </authorList>
    </citation>
    <scope>NUCLEOTIDE SEQUENCE [LARGE SCALE GENOMIC DNA]</scope>
    <source>
        <strain evidence="3">cv. B73</strain>
        <tissue evidence="1">Seedling</tissue>
    </source>
</reference>
<reference evidence="2" key="3">
    <citation type="submission" date="2021-05" db="UniProtKB">
        <authorList>
            <consortium name="EnsemblPlants"/>
        </authorList>
    </citation>
    <scope>IDENTIFICATION</scope>
    <source>
        <strain evidence="2">cv. B73</strain>
    </source>
</reference>
<keyword evidence="3" id="KW-1185">Reference proteome</keyword>
<gene>
    <name evidence="2" type="primary">LOC100276897</name>
    <name evidence="1" type="ORF">ZEAMMB73_Zm00001d039783</name>
</gene>
<sequence length="194" mass="20852">MEMEMESTWKTLFQRRVVLAAKHCYNVHERLLKVLVPLNADLQDRRRYPGPFAEATRRELEGASMELGLAVASMGAARHLALRGGAPCPSAPFDSVDDLAGDPGVWCALEKLANAAALATRVHDALELACGHLRAGEVLLALDEAGDGDEQSPSSEQLIGVMVLSEAMLKAADLATETAEAREAAFGFIGRRVK</sequence>
<dbReference type="eggNOG" id="ENOG502R2PU">
    <property type="taxonomic scope" value="Eukaryota"/>
</dbReference>
<dbReference type="KEGG" id="zma:100276897"/>